<evidence type="ECO:0000313" key="1">
    <source>
        <dbReference type="EMBL" id="AMJ41973.1"/>
    </source>
</evidence>
<dbReference type="RefSeq" id="WP_066052058.1">
    <property type="nucleotide sequence ID" value="NZ_CP014223.1"/>
</dbReference>
<dbReference type="KEGG" id="cpro:CPRO_24070"/>
<dbReference type="EMBL" id="FQUA01000011">
    <property type="protein sequence ID" value="SHE93694.1"/>
    <property type="molecule type" value="Genomic_DNA"/>
</dbReference>
<evidence type="ECO:0000313" key="2">
    <source>
        <dbReference type="EMBL" id="SHE93694.1"/>
    </source>
</evidence>
<gene>
    <name evidence="1" type="ORF">CPRO_24070</name>
    <name evidence="2" type="ORF">SAMN02745151_02250</name>
</gene>
<sequence length="99" mass="11361">MNQDEISEKLIEVDQRSKSNKYRLDSMEKRQDNLEQLTNAFSVMQKEQEYIKEDVGEIKADVKSLAEKPAKRWESIVERVITVVVGAVVGYFLSGGRLP</sequence>
<evidence type="ECO:0000313" key="4">
    <source>
        <dbReference type="Proteomes" id="UP000184204"/>
    </source>
</evidence>
<organism evidence="2 4">
    <name type="scientific">Anaerotignum propionicum DSM 1682</name>
    <dbReference type="NCBI Taxonomy" id="991789"/>
    <lineage>
        <taxon>Bacteria</taxon>
        <taxon>Bacillati</taxon>
        <taxon>Bacillota</taxon>
        <taxon>Clostridia</taxon>
        <taxon>Lachnospirales</taxon>
        <taxon>Anaerotignaceae</taxon>
        <taxon>Anaerotignum</taxon>
    </lineage>
</organism>
<dbReference type="Proteomes" id="UP000184204">
    <property type="component" value="Unassembled WGS sequence"/>
</dbReference>
<proteinExistence type="predicted"/>
<reference evidence="3" key="2">
    <citation type="submission" date="2016-01" db="EMBL/GenBank/DDBJ databases">
        <authorList>
            <person name="Poehlein A."/>
            <person name="Schlien K."/>
            <person name="Gottschalk G."/>
            <person name="Buckel W."/>
            <person name="Daniel R."/>
        </authorList>
    </citation>
    <scope>NUCLEOTIDE SEQUENCE [LARGE SCALE GENOMIC DNA]</scope>
    <source>
        <strain evidence="3">X2</strain>
    </source>
</reference>
<reference evidence="4" key="3">
    <citation type="submission" date="2016-11" db="EMBL/GenBank/DDBJ databases">
        <authorList>
            <person name="Jaros S."/>
            <person name="Januszkiewicz K."/>
            <person name="Wedrychowicz H."/>
        </authorList>
    </citation>
    <scope>NUCLEOTIDE SEQUENCE [LARGE SCALE GENOMIC DNA]</scope>
    <source>
        <strain evidence="4">DSM 1682</strain>
    </source>
</reference>
<evidence type="ECO:0008006" key="5">
    <source>
        <dbReference type="Google" id="ProtNLM"/>
    </source>
</evidence>
<protein>
    <recommendedName>
        <fullName evidence="5">Hemolysin XhlA</fullName>
    </recommendedName>
</protein>
<dbReference type="OrthoDB" id="2064373at2"/>
<accession>A0A110A7D3</accession>
<reference evidence="2" key="4">
    <citation type="submission" date="2016-11" db="EMBL/GenBank/DDBJ databases">
        <authorList>
            <person name="Varghese N."/>
            <person name="Submissions S."/>
        </authorList>
    </citation>
    <scope>NUCLEOTIDE SEQUENCE</scope>
    <source>
        <strain evidence="2">DSM 1682</strain>
    </source>
</reference>
<evidence type="ECO:0000313" key="3">
    <source>
        <dbReference type="Proteomes" id="UP000068026"/>
    </source>
</evidence>
<dbReference type="EMBL" id="CP014223">
    <property type="protein sequence ID" value="AMJ41973.1"/>
    <property type="molecule type" value="Genomic_DNA"/>
</dbReference>
<keyword evidence="3" id="KW-1185">Reference proteome</keyword>
<reference evidence="1 3" key="1">
    <citation type="journal article" date="2016" name="Genome Announc.">
        <title>Complete Genome Sequence of the Amino Acid-Fermenting Clostridium propionicum X2 (DSM 1682).</title>
        <authorList>
            <person name="Poehlein A."/>
            <person name="Schlien K."/>
            <person name="Chowdhury N.P."/>
            <person name="Gottschalk G."/>
            <person name="Buckel W."/>
            <person name="Daniel R."/>
        </authorList>
    </citation>
    <scope>NUCLEOTIDE SEQUENCE [LARGE SCALE GENOMIC DNA]</scope>
    <source>
        <strain evidence="1 3">X2</strain>
    </source>
</reference>
<dbReference type="Proteomes" id="UP000068026">
    <property type="component" value="Chromosome"/>
</dbReference>
<name>A0A110A7D3_ANAPI</name>
<dbReference type="AlphaFoldDB" id="A0A110A7D3"/>